<comment type="function">
    <text evidence="1">Confers resistance to late blight (Phytophthora infestans) races carrying the avirulence gene Avr1. Resistance proteins guard the plant against pathogens that contain an appropriate avirulence protein via an indirect interaction with this avirulence protein. That triggers a defense system including the hypersensitive response, which restricts the pathogen growth.</text>
</comment>
<dbReference type="GeneID" id="113717827"/>
<dbReference type="GO" id="GO:0098542">
    <property type="term" value="P:defense response to other organism"/>
    <property type="evidence" value="ECO:0007669"/>
    <property type="project" value="TreeGrafter"/>
</dbReference>
<evidence type="ECO:0000259" key="13">
    <source>
        <dbReference type="Pfam" id="PF23559"/>
    </source>
</evidence>
<feature type="domain" description="NB-ARC" evidence="11">
    <location>
        <begin position="835"/>
        <end position="998"/>
    </location>
</feature>
<evidence type="ECO:0008006" key="16">
    <source>
        <dbReference type="Google" id="ProtNLM"/>
    </source>
</evidence>
<dbReference type="AlphaFoldDB" id="A0A6P6V6V8"/>
<dbReference type="Pfam" id="PF23559">
    <property type="entry name" value="WHD_DRP"/>
    <property type="match status" value="1"/>
</dbReference>
<evidence type="ECO:0000256" key="7">
    <source>
        <dbReference type="ARBA" id="ARBA00022737"/>
    </source>
</evidence>
<protein>
    <recommendedName>
        <fullName evidence="16">Late blight resistance protein homolog R1A-3</fullName>
    </recommendedName>
</protein>
<dbReference type="PANTHER" id="PTHR23155:SF1152">
    <property type="entry name" value="AAA+ ATPASE DOMAIN-CONTAINING PROTEIN"/>
    <property type="match status" value="1"/>
</dbReference>
<evidence type="ECO:0000259" key="12">
    <source>
        <dbReference type="Pfam" id="PF12061"/>
    </source>
</evidence>
<dbReference type="Gene3D" id="1.10.10.10">
    <property type="entry name" value="Winged helix-like DNA-binding domain superfamily/Winged helix DNA-binding domain"/>
    <property type="match status" value="1"/>
</dbReference>
<reference evidence="14" key="1">
    <citation type="journal article" date="2025" name="Foods">
        <title>Unveiling the Microbial Signatures of Arabica Coffee Cherries: Insights into Ripeness Specific Diversity, Functional Traits, and Implications for Quality and Safety.</title>
        <authorList>
            <consortium name="RefSeq"/>
            <person name="Tenea G.N."/>
            <person name="Cifuentes V."/>
            <person name="Reyes P."/>
            <person name="Cevallos-Vallejos M."/>
        </authorList>
    </citation>
    <scope>NUCLEOTIDE SEQUENCE [LARGE SCALE GENOMIC DNA]</scope>
</reference>
<dbReference type="Gene3D" id="1.20.5.4130">
    <property type="match status" value="1"/>
</dbReference>
<keyword evidence="7" id="KW-0677">Repeat</keyword>
<keyword evidence="9" id="KW-0611">Plant defense</keyword>
<organism evidence="14 15">
    <name type="scientific">Coffea arabica</name>
    <name type="common">Arabian coffee</name>
    <dbReference type="NCBI Taxonomy" id="13443"/>
    <lineage>
        <taxon>Eukaryota</taxon>
        <taxon>Viridiplantae</taxon>
        <taxon>Streptophyta</taxon>
        <taxon>Embryophyta</taxon>
        <taxon>Tracheophyta</taxon>
        <taxon>Spermatophyta</taxon>
        <taxon>Magnoliopsida</taxon>
        <taxon>eudicotyledons</taxon>
        <taxon>Gunneridae</taxon>
        <taxon>Pentapetalae</taxon>
        <taxon>asterids</taxon>
        <taxon>lamiids</taxon>
        <taxon>Gentianales</taxon>
        <taxon>Rubiaceae</taxon>
        <taxon>Ixoroideae</taxon>
        <taxon>Gardenieae complex</taxon>
        <taxon>Bertiereae - Coffeeae clade</taxon>
        <taxon>Coffeeae</taxon>
        <taxon>Coffea</taxon>
    </lineage>
</organism>
<dbReference type="SUPFAM" id="SSF52540">
    <property type="entry name" value="P-loop containing nucleoside triphosphate hydrolases"/>
    <property type="match status" value="1"/>
</dbReference>
<reference evidence="15" key="2">
    <citation type="submission" date="2025-08" db="UniProtKB">
        <authorList>
            <consortium name="RefSeq"/>
        </authorList>
    </citation>
    <scope>IDENTIFICATION</scope>
    <source>
        <tissue evidence="15">Leaves</tissue>
    </source>
</reference>
<dbReference type="Pfam" id="PF12061">
    <property type="entry name" value="NB-LRR"/>
    <property type="match status" value="1"/>
</dbReference>
<keyword evidence="14" id="KW-1185">Reference proteome</keyword>
<dbReference type="GO" id="GO:0005737">
    <property type="term" value="C:cytoplasm"/>
    <property type="evidence" value="ECO:0007669"/>
    <property type="project" value="UniProtKB-SubCell"/>
</dbReference>
<gene>
    <name evidence="15" type="primary">LOC113717827</name>
</gene>
<accession>A0A6P6V6V8</accession>
<evidence type="ECO:0000256" key="5">
    <source>
        <dbReference type="ARBA" id="ARBA00022614"/>
    </source>
</evidence>
<dbReference type="InterPro" id="IPR058922">
    <property type="entry name" value="WHD_DRP"/>
</dbReference>
<dbReference type="RefSeq" id="XP_027098441.2">
    <property type="nucleotide sequence ID" value="XM_027242640.2"/>
</dbReference>
<evidence type="ECO:0000313" key="15">
    <source>
        <dbReference type="RefSeq" id="XP_027098441.2"/>
    </source>
</evidence>
<dbReference type="Gene3D" id="1.10.8.430">
    <property type="entry name" value="Helical domain of apoptotic protease-activating factors"/>
    <property type="match status" value="1"/>
</dbReference>
<dbReference type="Gene3D" id="3.40.50.300">
    <property type="entry name" value="P-loop containing nucleotide triphosphate hydrolases"/>
    <property type="match status" value="1"/>
</dbReference>
<sequence length="1164" mass="132567">MVNTVLDSPIQNLDWLEKNCSLASPLRDQVLTLKQKSRFLRTYLIATGISEANPSASSSLISSFETDVAFSKAIDELSSACFLPVDLEKVDSSVSYMLENVKLWEPKIKNAYAILSEQPWGREVNSPLIDPISSVVFIDSVLENLVDIYYGSNHLISSMKKKVEILMEKLSFLMDFIGTAANQSNIVHQEMATFLIYAHSFTTKAARFSFLCWDGEPEDVMACHMDVKLSDLLQTIMPSSSDLTEMFIQLLKASTPTGPGTAKTDAIASIIKLLLQNTVESLKDRFSSILEELIYLMKFLVVLPDESTGDLERILSDIRAAARETASFQVNEVKEQQVVEMNLVLSRSLQRMKLIKAEIILIQLLDSQEVFMVSMKDKYTALHEGLKFLRSVRIDLPEEKEEDSKLLSKHIEVLGAEVISFIHSIHENNLMQDPEMEMKLSLHILLLKIKLVKADLSLMELHNHAAILVFDVKDHEIKSLHEDMEFLRTCLMGTIEVEANIEEWKLFVLHLDCVVSESSSLISSFGGSGMTEDMASELDLSIFRLLVKIKLIKAEVILIELIKTPKFGLMVHMNDEIKTLQEGVRFLRTFLINPPEEEVDQLMLAKCEAIANDAASLIFSFHEHVRKGEMASEMSPSLSEFADKIELFKAEIQGTCLQVLFSDCSETLGTVKIFDLLDYIMGKAKSVVKYQVEMVLGKFKFPRLFLMDTGEHHRNHQEVKYPVEKLLGEFEFLRSFLMDTREHYSNHQEVKDLWACIKDVAWETAYITNLLVVRDIALRYLKLWIPSAMEDIKIIKAKIMEIYDEKRYGIGADSDASAGPRRIDNFVVGLDNEVSYITYQLTTGTKRTEIISIAGMGGVGKTTLAQVVYNHPRVVEHFQIRAWCIVSRVYQIRELFFELLRDVMVVSKRIYDMDDDGLAGVLYKCLKQKTYLIVLDDIWDRAALDALRRSFPDDNSGSTIMLTTRMPDLASQADWTAHIPSLNHHESWHLLCRKAFGDTDLPHELRSIGEKLVKYCHGVPLAIFLMAGVLEKNKRNLSYWVKMVETLLSDRDPDRNVLFSALKIACDSLPDHLKPCFLYLGEFLEDKEIPARKLCGLWITNGLIQKTESKTLEDVAEEYLLEIISRNLVTISRRTHNGRVRGCRVHDAVRDVCRSMKRVELSFH</sequence>
<dbReference type="InterPro" id="IPR002182">
    <property type="entry name" value="NB-ARC"/>
</dbReference>
<evidence type="ECO:0000259" key="11">
    <source>
        <dbReference type="Pfam" id="PF00931"/>
    </source>
</evidence>
<evidence type="ECO:0000256" key="3">
    <source>
        <dbReference type="ARBA" id="ARBA00008894"/>
    </source>
</evidence>
<feature type="domain" description="Disease resistance protein winged helix" evidence="13">
    <location>
        <begin position="1083"/>
        <end position="1152"/>
    </location>
</feature>
<dbReference type="InterPro" id="IPR042197">
    <property type="entry name" value="Apaf_helical"/>
</dbReference>
<evidence type="ECO:0000313" key="14">
    <source>
        <dbReference type="Proteomes" id="UP001652660"/>
    </source>
</evidence>
<dbReference type="GO" id="GO:0005524">
    <property type="term" value="F:ATP binding"/>
    <property type="evidence" value="ECO:0007669"/>
    <property type="project" value="UniProtKB-KW"/>
</dbReference>
<comment type="subcellular location">
    <subcellularLocation>
        <location evidence="2">Cytoplasm</location>
    </subcellularLocation>
</comment>
<name>A0A6P6V6V8_COFAR</name>
<keyword evidence="8" id="KW-0547">Nucleotide-binding</keyword>
<dbReference type="OrthoDB" id="646178at2759"/>
<comment type="similarity">
    <text evidence="3">Belongs to the disease resistance NB-LRR family.</text>
</comment>
<keyword evidence="4" id="KW-0963">Cytoplasm</keyword>
<evidence type="ECO:0000256" key="9">
    <source>
        <dbReference type="ARBA" id="ARBA00022821"/>
    </source>
</evidence>
<dbReference type="GO" id="GO:0043531">
    <property type="term" value="F:ADP binding"/>
    <property type="evidence" value="ECO:0007669"/>
    <property type="project" value="InterPro"/>
</dbReference>
<evidence type="ECO:0000256" key="2">
    <source>
        <dbReference type="ARBA" id="ARBA00004496"/>
    </source>
</evidence>
<keyword evidence="5" id="KW-0433">Leucine-rich repeat</keyword>
<evidence type="ECO:0000256" key="4">
    <source>
        <dbReference type="ARBA" id="ARBA00022490"/>
    </source>
</evidence>
<dbReference type="Proteomes" id="UP001652660">
    <property type="component" value="Chromosome 11c"/>
</dbReference>
<evidence type="ECO:0000256" key="10">
    <source>
        <dbReference type="ARBA" id="ARBA00022840"/>
    </source>
</evidence>
<dbReference type="InterPro" id="IPR044974">
    <property type="entry name" value="Disease_R_plants"/>
</dbReference>
<keyword evidence="6" id="KW-0381">Hypersensitive response</keyword>
<dbReference type="Pfam" id="PF00931">
    <property type="entry name" value="NB-ARC"/>
    <property type="match status" value="1"/>
</dbReference>
<feature type="domain" description="Late blight resistance protein R1A-like N-terminal" evidence="12">
    <location>
        <begin position="129"/>
        <end position="254"/>
    </location>
</feature>
<evidence type="ECO:0000256" key="8">
    <source>
        <dbReference type="ARBA" id="ARBA00022741"/>
    </source>
</evidence>
<dbReference type="InterPro" id="IPR021929">
    <property type="entry name" value="R1A-like_N"/>
</dbReference>
<dbReference type="InterPro" id="IPR027417">
    <property type="entry name" value="P-loop_NTPase"/>
</dbReference>
<dbReference type="PRINTS" id="PR00364">
    <property type="entry name" value="DISEASERSIST"/>
</dbReference>
<keyword evidence="10" id="KW-0067">ATP-binding</keyword>
<dbReference type="InterPro" id="IPR036388">
    <property type="entry name" value="WH-like_DNA-bd_sf"/>
</dbReference>
<proteinExistence type="inferred from homology"/>
<evidence type="ECO:0000256" key="6">
    <source>
        <dbReference type="ARBA" id="ARBA00022667"/>
    </source>
</evidence>
<dbReference type="PANTHER" id="PTHR23155">
    <property type="entry name" value="DISEASE RESISTANCE PROTEIN RP"/>
    <property type="match status" value="1"/>
</dbReference>
<evidence type="ECO:0000256" key="1">
    <source>
        <dbReference type="ARBA" id="ARBA00002074"/>
    </source>
</evidence>